<name>A0A2X2JXQ5_SPHMU</name>
<evidence type="ECO:0000313" key="2">
    <source>
        <dbReference type="Proteomes" id="UP000251241"/>
    </source>
</evidence>
<sequence>MQKRLTTLFLLVAQVIIFGHGLFAHHHHDEFEEHTHLNTVESNNGKTDIGHLFSSIQHTGDQITYTNSEDKKDHAVKDTVKPFLATLPEFSMSWKFIITFQQNTFPPDRHITYQAPLHCGYSLRGPPIFLVA</sequence>
<dbReference type="Proteomes" id="UP000251241">
    <property type="component" value="Unassembled WGS sequence"/>
</dbReference>
<dbReference type="AlphaFoldDB" id="A0A2X2JXQ5"/>
<dbReference type="GeneID" id="97179502"/>
<proteinExistence type="predicted"/>
<protein>
    <submittedName>
        <fullName evidence="1">Uncharacterized protein</fullName>
    </submittedName>
</protein>
<dbReference type="EMBL" id="UAUU01000011">
    <property type="protein sequence ID" value="SPZ92555.1"/>
    <property type="molecule type" value="Genomic_DNA"/>
</dbReference>
<evidence type="ECO:0000313" key="1">
    <source>
        <dbReference type="EMBL" id="SPZ92555.1"/>
    </source>
</evidence>
<organism evidence="1 2">
    <name type="scientific">Sphingobacterium multivorum</name>
    <dbReference type="NCBI Taxonomy" id="28454"/>
    <lineage>
        <taxon>Bacteria</taxon>
        <taxon>Pseudomonadati</taxon>
        <taxon>Bacteroidota</taxon>
        <taxon>Sphingobacteriia</taxon>
        <taxon>Sphingobacteriales</taxon>
        <taxon>Sphingobacteriaceae</taxon>
        <taxon>Sphingobacterium</taxon>
    </lineage>
</organism>
<reference evidence="1 2" key="1">
    <citation type="submission" date="2018-06" db="EMBL/GenBank/DDBJ databases">
        <authorList>
            <consortium name="Pathogen Informatics"/>
            <person name="Doyle S."/>
        </authorList>
    </citation>
    <scope>NUCLEOTIDE SEQUENCE [LARGE SCALE GENOMIC DNA]</scope>
    <source>
        <strain evidence="1 2">NCTC11343</strain>
    </source>
</reference>
<gene>
    <name evidence="1" type="ORF">NCTC11343_04578</name>
</gene>
<accession>A0A2X2JXQ5</accession>
<dbReference type="RefSeq" id="WP_112375937.1">
    <property type="nucleotide sequence ID" value="NZ_CP069793.1"/>
</dbReference>